<dbReference type="EMBL" id="CP058649">
    <property type="protein sequence ID" value="QUI24770.1"/>
    <property type="molecule type" value="Genomic_DNA"/>
</dbReference>
<dbReference type="Proteomes" id="UP000683246">
    <property type="component" value="Chromosome"/>
</dbReference>
<protein>
    <submittedName>
        <fullName evidence="4">ABC transporter substrate-binding protein</fullName>
    </submittedName>
</protein>
<evidence type="ECO:0000313" key="4">
    <source>
        <dbReference type="EMBL" id="QUI24770.1"/>
    </source>
</evidence>
<feature type="compositionally biased region" description="Low complexity" evidence="1">
    <location>
        <begin position="36"/>
        <end position="56"/>
    </location>
</feature>
<dbReference type="InterPro" id="IPR022627">
    <property type="entry name" value="DUF3502"/>
</dbReference>
<dbReference type="PROSITE" id="PS51257">
    <property type="entry name" value="PROKAR_LIPOPROTEIN"/>
    <property type="match status" value="1"/>
</dbReference>
<dbReference type="KEGG" id="vpy:HZI73_21785"/>
<evidence type="ECO:0000313" key="5">
    <source>
        <dbReference type="Proteomes" id="UP000683246"/>
    </source>
</evidence>
<feature type="signal peptide" evidence="2">
    <location>
        <begin position="1"/>
        <end position="23"/>
    </location>
</feature>
<keyword evidence="5" id="KW-1185">Reference proteome</keyword>
<dbReference type="SUPFAM" id="SSF53850">
    <property type="entry name" value="Periplasmic binding protein-like II"/>
    <property type="match status" value="1"/>
</dbReference>
<dbReference type="RefSeq" id="WP_212695466.1">
    <property type="nucleotide sequence ID" value="NZ_CP058649.1"/>
</dbReference>
<name>A0A8J8MN10_9FIRM</name>
<proteinExistence type="predicted"/>
<gene>
    <name evidence="4" type="ORF">HZI73_21785</name>
</gene>
<sequence length="517" mass="58602">MKRKLNNMLSWLLLIVLTGVLLAGCGAKDNNENGEKTNANNDNVSNGSSNNDTGSSQKEEPVELIWYLIGSPQEDEASVEAAVNEILLESINATLDMRVLDWGEYDQKMQLKMASGEAFDICFSSLAWVNKYVDGVNKGAFLPLDDLLAEHAPNYYKMIPEKYWEATKINGDIYCAINYQTMASMGGVFMPKKIVDKYNFDYENVKTAKDLEPYLEAIRDNEPGMYPALTKEWITFYYPEGDTPIHDVGGYLAYNTTDYSIKNEFSEEDIFSENVFRFMRDWYLKGYFRKDAASVTEVESDLKIMKYGVWPGTYKPGVEVELSNKYGYEIVAVPMTKPVIQTRSVLSGMNVISRTSKNPEKAMALIEQVNTNKELYNLLAFGIEGKHYQKIDDQTIEKIEGGGYWSGIAWEFGNQFNAYYTKGQKPGIWEETIAMNEAAISSPTLGFMYVPSEEVKAIDATNETIQKEYIAGLTTGTLDPDKYLPILREKLRKNDPDDKLIKEAQEQLDAWLAKNKK</sequence>
<dbReference type="Pfam" id="PF12010">
    <property type="entry name" value="DUF3502"/>
    <property type="match status" value="1"/>
</dbReference>
<evidence type="ECO:0000259" key="3">
    <source>
        <dbReference type="Pfam" id="PF12010"/>
    </source>
</evidence>
<dbReference type="InterPro" id="IPR050490">
    <property type="entry name" value="Bact_solute-bd_prot1"/>
</dbReference>
<keyword evidence="2" id="KW-0732">Signal</keyword>
<feature type="region of interest" description="Disordered" evidence="1">
    <location>
        <begin position="30"/>
        <end position="58"/>
    </location>
</feature>
<accession>A0A8J8MN10</accession>
<feature type="domain" description="DUF3502" evidence="3">
    <location>
        <begin position="443"/>
        <end position="513"/>
    </location>
</feature>
<organism evidence="4 5">
    <name type="scientific">Vallitalea pronyensis</name>
    <dbReference type="NCBI Taxonomy" id="1348613"/>
    <lineage>
        <taxon>Bacteria</taxon>
        <taxon>Bacillati</taxon>
        <taxon>Bacillota</taxon>
        <taxon>Clostridia</taxon>
        <taxon>Lachnospirales</taxon>
        <taxon>Vallitaleaceae</taxon>
        <taxon>Vallitalea</taxon>
    </lineage>
</organism>
<dbReference type="PANTHER" id="PTHR43649:SF17">
    <property type="entry name" value="ABC TRANSPORTER SOLUTE BINDING PROTEIN-SUGAR TRANSPORT"/>
    <property type="match status" value="1"/>
</dbReference>
<evidence type="ECO:0000256" key="2">
    <source>
        <dbReference type="SAM" id="SignalP"/>
    </source>
</evidence>
<dbReference type="Gene3D" id="3.40.190.10">
    <property type="entry name" value="Periplasmic binding protein-like II"/>
    <property type="match status" value="2"/>
</dbReference>
<evidence type="ECO:0000256" key="1">
    <source>
        <dbReference type="SAM" id="MobiDB-lite"/>
    </source>
</evidence>
<dbReference type="AlphaFoldDB" id="A0A8J8MN10"/>
<reference evidence="4" key="1">
    <citation type="submission" date="2020-07" db="EMBL/GenBank/DDBJ databases">
        <title>Vallitalea pronyensis genome.</title>
        <authorList>
            <person name="Postec A."/>
        </authorList>
    </citation>
    <scope>NUCLEOTIDE SEQUENCE</scope>
    <source>
        <strain evidence="4">FatNI3</strain>
    </source>
</reference>
<dbReference type="PANTHER" id="PTHR43649">
    <property type="entry name" value="ARABINOSE-BINDING PROTEIN-RELATED"/>
    <property type="match status" value="1"/>
</dbReference>
<feature type="chain" id="PRO_5039633025" evidence="2">
    <location>
        <begin position="24"/>
        <end position="517"/>
    </location>
</feature>